<dbReference type="AlphaFoldDB" id="A0A8S4QIC2"/>
<dbReference type="EMBL" id="CAKXAJ010010020">
    <property type="protein sequence ID" value="CAH2211367.1"/>
    <property type="molecule type" value="Genomic_DNA"/>
</dbReference>
<reference evidence="1" key="1">
    <citation type="submission" date="2022-03" db="EMBL/GenBank/DDBJ databases">
        <authorList>
            <person name="Lindestad O."/>
        </authorList>
    </citation>
    <scope>NUCLEOTIDE SEQUENCE</scope>
</reference>
<feature type="non-terminal residue" evidence="1">
    <location>
        <position position="59"/>
    </location>
</feature>
<evidence type="ECO:0000313" key="2">
    <source>
        <dbReference type="Proteomes" id="UP000838756"/>
    </source>
</evidence>
<protein>
    <submittedName>
        <fullName evidence="1">Jg12899 protein</fullName>
    </submittedName>
</protein>
<organism evidence="1 2">
    <name type="scientific">Pararge aegeria aegeria</name>
    <dbReference type="NCBI Taxonomy" id="348720"/>
    <lineage>
        <taxon>Eukaryota</taxon>
        <taxon>Metazoa</taxon>
        <taxon>Ecdysozoa</taxon>
        <taxon>Arthropoda</taxon>
        <taxon>Hexapoda</taxon>
        <taxon>Insecta</taxon>
        <taxon>Pterygota</taxon>
        <taxon>Neoptera</taxon>
        <taxon>Endopterygota</taxon>
        <taxon>Lepidoptera</taxon>
        <taxon>Glossata</taxon>
        <taxon>Ditrysia</taxon>
        <taxon>Papilionoidea</taxon>
        <taxon>Nymphalidae</taxon>
        <taxon>Satyrinae</taxon>
        <taxon>Satyrini</taxon>
        <taxon>Parargina</taxon>
        <taxon>Pararge</taxon>
    </lineage>
</organism>
<comment type="caution">
    <text evidence="1">The sequence shown here is derived from an EMBL/GenBank/DDBJ whole genome shotgun (WGS) entry which is preliminary data.</text>
</comment>
<dbReference type="Gene3D" id="1.25.40.10">
    <property type="entry name" value="Tetratricopeptide repeat domain"/>
    <property type="match status" value="1"/>
</dbReference>
<dbReference type="Proteomes" id="UP000838756">
    <property type="component" value="Unassembled WGS sequence"/>
</dbReference>
<feature type="non-terminal residue" evidence="1">
    <location>
        <position position="1"/>
    </location>
</feature>
<sequence length="59" mass="6712">VMIKSAKLEWALNNCDVALKLLDEAIKVFADYAKLYMMKGEIEEQMGRDSEAHNTYSQG</sequence>
<gene>
    <name evidence="1" type="primary">jg12899</name>
    <name evidence="1" type="ORF">PAEG_LOCUS3184</name>
</gene>
<proteinExistence type="predicted"/>
<accession>A0A8S4QIC2</accession>
<dbReference type="InterPro" id="IPR011990">
    <property type="entry name" value="TPR-like_helical_dom_sf"/>
</dbReference>
<name>A0A8S4QIC2_9NEOP</name>
<keyword evidence="2" id="KW-1185">Reference proteome</keyword>
<dbReference type="SUPFAM" id="SSF48452">
    <property type="entry name" value="TPR-like"/>
    <property type="match status" value="1"/>
</dbReference>
<dbReference type="OrthoDB" id="440128at2759"/>
<evidence type="ECO:0000313" key="1">
    <source>
        <dbReference type="EMBL" id="CAH2211367.1"/>
    </source>
</evidence>